<dbReference type="Gene3D" id="3.30.420.10">
    <property type="entry name" value="Ribonuclease H-like superfamily/Ribonuclease H"/>
    <property type="match status" value="1"/>
</dbReference>
<dbReference type="Gene3D" id="1.10.340.70">
    <property type="match status" value="1"/>
</dbReference>
<dbReference type="InterPro" id="IPR000477">
    <property type="entry name" value="RT_dom"/>
</dbReference>
<dbReference type="InterPro" id="IPR043128">
    <property type="entry name" value="Rev_trsase/Diguanyl_cyclase"/>
</dbReference>
<evidence type="ECO:0000256" key="4">
    <source>
        <dbReference type="ARBA" id="ARBA00022722"/>
    </source>
</evidence>
<evidence type="ECO:0000313" key="10">
    <source>
        <dbReference type="EMBL" id="POM57599.1"/>
    </source>
</evidence>
<evidence type="ECO:0000256" key="6">
    <source>
        <dbReference type="ARBA" id="ARBA00022759"/>
    </source>
</evidence>
<evidence type="ECO:0000256" key="2">
    <source>
        <dbReference type="ARBA" id="ARBA00022679"/>
    </source>
</evidence>
<reference evidence="10 11" key="1">
    <citation type="journal article" date="2017" name="Genome Biol. Evol.">
        <title>Phytophthora megakarya and P. palmivora, closely related causal agents of cacao black pod rot, underwent increases in genome sizes and gene numbers by different mechanisms.</title>
        <authorList>
            <person name="Ali S.S."/>
            <person name="Shao J."/>
            <person name="Lary D.J."/>
            <person name="Kronmiller B."/>
            <person name="Shen D."/>
            <person name="Strem M.D."/>
            <person name="Amoako-Attah I."/>
            <person name="Akrofi A.Y."/>
            <person name="Begoude B.A."/>
            <person name="Ten Hoopen G.M."/>
            <person name="Coulibaly K."/>
            <person name="Kebe B.I."/>
            <person name="Melnick R.L."/>
            <person name="Guiltinan M.J."/>
            <person name="Tyler B.M."/>
            <person name="Meinhardt L.W."/>
            <person name="Bailey B.A."/>
        </authorList>
    </citation>
    <scope>NUCLEOTIDE SEQUENCE [LARGE SCALE GENOMIC DNA]</scope>
    <source>
        <strain evidence="11">sbr112.9</strain>
    </source>
</reference>
<dbReference type="EMBL" id="NCKW01020622">
    <property type="protein sequence ID" value="POM57599.1"/>
    <property type="molecule type" value="Genomic_DNA"/>
</dbReference>
<dbReference type="PANTHER" id="PTHR33064:SF37">
    <property type="entry name" value="RIBONUCLEASE H"/>
    <property type="match status" value="1"/>
</dbReference>
<dbReference type="GO" id="GO:0004523">
    <property type="term" value="F:RNA-DNA hybrid ribonuclease activity"/>
    <property type="evidence" value="ECO:0007669"/>
    <property type="project" value="InterPro"/>
</dbReference>
<dbReference type="Pfam" id="PF13456">
    <property type="entry name" value="RVT_3"/>
    <property type="match status" value="1"/>
</dbReference>
<dbReference type="GO" id="GO:0003676">
    <property type="term" value="F:nucleic acid binding"/>
    <property type="evidence" value="ECO:0007669"/>
    <property type="project" value="InterPro"/>
</dbReference>
<evidence type="ECO:0000256" key="3">
    <source>
        <dbReference type="ARBA" id="ARBA00022695"/>
    </source>
</evidence>
<dbReference type="InterPro" id="IPR041588">
    <property type="entry name" value="Integrase_H2C2"/>
</dbReference>
<organism evidence="10 11">
    <name type="scientific">Phytophthora palmivora</name>
    <dbReference type="NCBI Taxonomy" id="4796"/>
    <lineage>
        <taxon>Eukaryota</taxon>
        <taxon>Sar</taxon>
        <taxon>Stramenopiles</taxon>
        <taxon>Oomycota</taxon>
        <taxon>Peronosporomycetes</taxon>
        <taxon>Peronosporales</taxon>
        <taxon>Peronosporaceae</taxon>
        <taxon>Phytophthora</taxon>
    </lineage>
</organism>
<keyword evidence="5" id="KW-0064">Aspartyl protease</keyword>
<dbReference type="InterPro" id="IPR051320">
    <property type="entry name" value="Viral_Replic_Matur_Polypro"/>
</dbReference>
<dbReference type="GO" id="GO:0006508">
    <property type="term" value="P:proteolysis"/>
    <property type="evidence" value="ECO:0007669"/>
    <property type="project" value="UniProtKB-KW"/>
</dbReference>
<feature type="non-terminal residue" evidence="10">
    <location>
        <position position="966"/>
    </location>
</feature>
<dbReference type="PANTHER" id="PTHR33064">
    <property type="entry name" value="POL PROTEIN"/>
    <property type="match status" value="1"/>
</dbReference>
<dbReference type="SUPFAM" id="SSF53098">
    <property type="entry name" value="Ribonuclease H-like"/>
    <property type="match status" value="1"/>
</dbReference>
<keyword evidence="3" id="KW-0548">Nucleotidyltransferase</keyword>
<evidence type="ECO:0000256" key="7">
    <source>
        <dbReference type="ARBA" id="ARBA00022801"/>
    </source>
</evidence>
<feature type="domain" description="Reverse transcriptase" evidence="9">
    <location>
        <begin position="115"/>
        <end position="360"/>
    </location>
</feature>
<dbReference type="GO" id="GO:0004190">
    <property type="term" value="F:aspartic-type endopeptidase activity"/>
    <property type="evidence" value="ECO:0007669"/>
    <property type="project" value="UniProtKB-KW"/>
</dbReference>
<keyword evidence="2" id="KW-0808">Transferase</keyword>
<gene>
    <name evidence="10" type="ORF">PHPALM_37865</name>
</gene>
<dbReference type="Pfam" id="PF00078">
    <property type="entry name" value="RVT_1"/>
    <property type="match status" value="1"/>
</dbReference>
<evidence type="ECO:0000256" key="1">
    <source>
        <dbReference type="ARBA" id="ARBA00022670"/>
    </source>
</evidence>
<dbReference type="InterPro" id="IPR002156">
    <property type="entry name" value="RNaseH_domain"/>
</dbReference>
<keyword evidence="1" id="KW-0645">Protease</keyword>
<dbReference type="Pfam" id="PF17917">
    <property type="entry name" value="RT_RNaseH"/>
    <property type="match status" value="1"/>
</dbReference>
<keyword evidence="4" id="KW-0540">Nuclease</keyword>
<dbReference type="InterPro" id="IPR036397">
    <property type="entry name" value="RNaseH_sf"/>
</dbReference>
<proteinExistence type="predicted"/>
<dbReference type="GO" id="GO:0003964">
    <property type="term" value="F:RNA-directed DNA polymerase activity"/>
    <property type="evidence" value="ECO:0007669"/>
    <property type="project" value="UniProtKB-KW"/>
</dbReference>
<dbReference type="Gene3D" id="3.10.10.10">
    <property type="entry name" value="HIV Type 1 Reverse Transcriptase, subunit A, domain 1"/>
    <property type="match status" value="1"/>
</dbReference>
<dbReference type="PROSITE" id="PS50878">
    <property type="entry name" value="RT_POL"/>
    <property type="match status" value="1"/>
</dbReference>
<name>A0A2P4WWE3_9STRA</name>
<dbReference type="Proteomes" id="UP000237271">
    <property type="component" value="Unassembled WGS sequence"/>
</dbReference>
<dbReference type="InterPro" id="IPR043502">
    <property type="entry name" value="DNA/RNA_pol_sf"/>
</dbReference>
<evidence type="ECO:0000259" key="9">
    <source>
        <dbReference type="PROSITE" id="PS50878"/>
    </source>
</evidence>
<dbReference type="SUPFAM" id="SSF56672">
    <property type="entry name" value="DNA/RNA polymerases"/>
    <property type="match status" value="1"/>
</dbReference>
<evidence type="ECO:0000256" key="8">
    <source>
        <dbReference type="ARBA" id="ARBA00022918"/>
    </source>
</evidence>
<dbReference type="OrthoDB" id="124389at2759"/>
<keyword evidence="6" id="KW-0255">Endonuclease</keyword>
<keyword evidence="11" id="KW-1185">Reference proteome</keyword>
<protein>
    <submittedName>
        <fullName evidence="10">Reverse transcriptase</fullName>
    </submittedName>
</protein>
<evidence type="ECO:0000256" key="5">
    <source>
        <dbReference type="ARBA" id="ARBA00022750"/>
    </source>
</evidence>
<dbReference type="CDD" id="cd01647">
    <property type="entry name" value="RT_LTR"/>
    <property type="match status" value="1"/>
</dbReference>
<dbReference type="Gene3D" id="3.30.70.270">
    <property type="match status" value="2"/>
</dbReference>
<evidence type="ECO:0000313" key="11">
    <source>
        <dbReference type="Proteomes" id="UP000237271"/>
    </source>
</evidence>
<dbReference type="AlphaFoldDB" id="A0A2P4WWE3"/>
<sequence length="966" mass="109361">MDDEVCIKEGGSLRCDVEDQMAVLPEVTATTEEVKIENLQIGDANTNTQEEIERLAQIIWKRKHLLTGKGNALPAAAKGVVCDIDVGNAKPVAQRCRKVAIQFREKLYQLIKGLLSARMIRHSTSPSASPIVVIIKKNGINIRLCIDYRLVNSLTRLMVYPIPLINDLLDDLDKVLWYCSLDMASGFWVVPMTPSPIDLGIYHSIWTRLLDNALYKPVAFTSRTLKPNEIYYGMVDKEVYLLHSARAEWNRMPFGLKNAPQIYQRLLDNALYGFVKVTQDQDRSNRKDVFETGEPDLERNESVLGRRSYIDDILVTGRSWDALCEKVEKLLDACDVWNLSISVAKSFWGQQKVDYLGHRVSAEGLETHPKDLAALQELPFPANLISMQSFLGSLNYYSRFIEDFAIYASVLYELREADFYEIARRTKSTGDDENVATEEGNKWTEARTEFATLKNRIVNPPILQHFDVDRQPVVVVYASKWAISAALMQEHDGVYKPVTFTSRTLKPNEINYGMVDKEVLALVRILDICYTQLETRSIKVLTRHSTLAWLLHSSGPQGRLGRWASLLSSWTLEIVKCTKGEDEILGAIAASITPRKEVDSILISIAPRKQPRQVISMPPPTVGSDERLLVVSFDGSARVKRSGGAYSGIVWSLPEWTVISAASRYKLDLTVNEAEYHGLLLCLYLLSDVDRGRLIICGDSNLVIRQMKGEIECKAPGLTLLRQQALERLRSWPNHEFLHMKRDWNQSADSLVNAALRREGGVVRKKSAKILLDELLIAKDDAATVKIAAVTRSRKKCRPQALQEEIVQRMRMERINRAQDEEKWIVDLKAYLRGDVQDLTSAEAKSCSKIADRYETDESGLLFYFPPTKQSDEDRDLVAKLVVPETLQRDLMHHYHSSLEGGHQGIGRTYHKIRAHFHSVQRYVGQCIDCETGKGRPTIHGESPGNLRATYPFQIIGMDHIPSLPR</sequence>
<keyword evidence="7" id="KW-0378">Hydrolase</keyword>
<keyword evidence="8 10" id="KW-0695">RNA-directed DNA polymerase</keyword>
<dbReference type="InterPro" id="IPR041373">
    <property type="entry name" value="RT_RNaseH"/>
</dbReference>
<comment type="caution">
    <text evidence="10">The sequence shown here is derived from an EMBL/GenBank/DDBJ whole genome shotgun (WGS) entry which is preliminary data.</text>
</comment>
<dbReference type="Pfam" id="PF17921">
    <property type="entry name" value="Integrase_H2C2"/>
    <property type="match status" value="1"/>
</dbReference>
<accession>A0A2P4WWE3</accession>
<dbReference type="InterPro" id="IPR012337">
    <property type="entry name" value="RNaseH-like_sf"/>
</dbReference>